<keyword evidence="4" id="KW-0029">Amino-acid transport</keyword>
<keyword evidence="3" id="KW-0732">Signal</keyword>
<accession>A0ABT7LHJ6</accession>
<gene>
    <name evidence="6" type="ORF">QRD43_10535</name>
</gene>
<organism evidence="6 7">
    <name type="scientific">Roseateles subflavus</name>
    <dbReference type="NCBI Taxonomy" id="3053353"/>
    <lineage>
        <taxon>Bacteria</taxon>
        <taxon>Pseudomonadati</taxon>
        <taxon>Pseudomonadota</taxon>
        <taxon>Betaproteobacteria</taxon>
        <taxon>Burkholderiales</taxon>
        <taxon>Sphaerotilaceae</taxon>
        <taxon>Roseateles</taxon>
    </lineage>
</organism>
<dbReference type="PANTHER" id="PTHR47628:SF1">
    <property type="entry name" value="ALIPHATIC AMIDASE EXPRESSION-REGULATING PROTEIN"/>
    <property type="match status" value="1"/>
</dbReference>
<dbReference type="InterPro" id="IPR028081">
    <property type="entry name" value="Leu-bd"/>
</dbReference>
<dbReference type="EMBL" id="JASVDS010000002">
    <property type="protein sequence ID" value="MDL5032338.1"/>
    <property type="molecule type" value="Genomic_DNA"/>
</dbReference>
<dbReference type="Pfam" id="PF13458">
    <property type="entry name" value="Peripla_BP_6"/>
    <property type="match status" value="1"/>
</dbReference>
<proteinExistence type="inferred from homology"/>
<dbReference type="InterPro" id="IPR000709">
    <property type="entry name" value="Leu_Ile_Val-bd"/>
</dbReference>
<dbReference type="Gene3D" id="3.40.50.2300">
    <property type="match status" value="2"/>
</dbReference>
<evidence type="ECO:0000256" key="1">
    <source>
        <dbReference type="ARBA" id="ARBA00010062"/>
    </source>
</evidence>
<dbReference type="RefSeq" id="WP_285982415.1">
    <property type="nucleotide sequence ID" value="NZ_JASVDS010000002.1"/>
</dbReference>
<reference evidence="6 7" key="1">
    <citation type="submission" date="2023-06" db="EMBL/GenBank/DDBJ databases">
        <title>Pelomonas sp. APW6 16S ribosomal RNA gene genome sequencing and assembly.</title>
        <authorList>
            <person name="Woo H."/>
        </authorList>
    </citation>
    <scope>NUCLEOTIDE SEQUENCE [LARGE SCALE GENOMIC DNA]</scope>
    <source>
        <strain evidence="6 7">APW6</strain>
    </source>
</reference>
<dbReference type="Proteomes" id="UP001238603">
    <property type="component" value="Unassembled WGS sequence"/>
</dbReference>
<feature type="domain" description="Leucine-binding protein" evidence="5">
    <location>
        <begin position="33"/>
        <end position="376"/>
    </location>
</feature>
<sequence length="394" mass="41793">MKHAEIQRRALLRGAVAGMACSMAPAIVRAAEPMKIGVLAPFSGPLARVAETNRNCLKLAVDEVNAAGGLLGQPLKIVAEDTQMSAKVALDKARKLLIGDGVSMITGMVLPFEREAALQVAGRVQRLVVFPNFDEGRCHPLLVTTGLSPNQRVDPLVDWAAKNGGKSYFVLVSDIGSNRSVLVPQIQAAIEREGGKLIGTRYFPFGTRDYGPVLQQIQGLAPDVVWHSIGDDPVSFVKQYHSFGMKPQLITDITHESLAMATEGASAGTVGVSPYFMAVQTPENQRFLDAYTRQFSESTPLRVGGHVVMLPHGESTYTGMKLFAAAVAKTGRADASSVKAAVSGVVINAPRGRVVLGPGGSHLDGVALVARARADGTFQLLDTTQTVPVRCMAG</sequence>
<comment type="similarity">
    <text evidence="1">Belongs to the leucine-binding protein family.</text>
</comment>
<evidence type="ECO:0000256" key="4">
    <source>
        <dbReference type="ARBA" id="ARBA00022970"/>
    </source>
</evidence>
<dbReference type="SUPFAM" id="SSF53822">
    <property type="entry name" value="Periplasmic binding protein-like I"/>
    <property type="match status" value="1"/>
</dbReference>
<keyword evidence="2" id="KW-0813">Transport</keyword>
<evidence type="ECO:0000256" key="3">
    <source>
        <dbReference type="ARBA" id="ARBA00022729"/>
    </source>
</evidence>
<evidence type="ECO:0000259" key="5">
    <source>
        <dbReference type="Pfam" id="PF13458"/>
    </source>
</evidence>
<evidence type="ECO:0000313" key="7">
    <source>
        <dbReference type="Proteomes" id="UP001238603"/>
    </source>
</evidence>
<keyword evidence="7" id="KW-1185">Reference proteome</keyword>
<comment type="caution">
    <text evidence="6">The sequence shown here is derived from an EMBL/GenBank/DDBJ whole genome shotgun (WGS) entry which is preliminary data.</text>
</comment>
<name>A0ABT7LHJ6_9BURK</name>
<protein>
    <submittedName>
        <fullName evidence="6">ABC transporter substrate-binding protein</fullName>
    </submittedName>
</protein>
<evidence type="ECO:0000256" key="2">
    <source>
        <dbReference type="ARBA" id="ARBA00022448"/>
    </source>
</evidence>
<dbReference type="PANTHER" id="PTHR47628">
    <property type="match status" value="1"/>
</dbReference>
<evidence type="ECO:0000313" key="6">
    <source>
        <dbReference type="EMBL" id="MDL5032338.1"/>
    </source>
</evidence>
<dbReference type="PRINTS" id="PR00337">
    <property type="entry name" value="LEUILEVALBP"/>
</dbReference>
<dbReference type="InterPro" id="IPR028082">
    <property type="entry name" value="Peripla_BP_I"/>
</dbReference>